<feature type="chain" id="PRO_5002203638" description="Cupin type-1 domain-containing protein" evidence="4">
    <location>
        <begin position="19"/>
        <end position="434"/>
    </location>
</feature>
<dbReference type="PANTHER" id="PTHR35848">
    <property type="entry name" value="OXALATE-BINDING PROTEIN"/>
    <property type="match status" value="1"/>
</dbReference>
<evidence type="ECO:0000256" key="4">
    <source>
        <dbReference type="SAM" id="SignalP"/>
    </source>
</evidence>
<dbReference type="GO" id="GO:0046872">
    <property type="term" value="F:metal ion binding"/>
    <property type="evidence" value="ECO:0007669"/>
    <property type="project" value="UniProtKB-KW"/>
</dbReference>
<organism evidence="6 7">
    <name type="scientific">Paxillus involutus ATCC 200175</name>
    <dbReference type="NCBI Taxonomy" id="664439"/>
    <lineage>
        <taxon>Eukaryota</taxon>
        <taxon>Fungi</taxon>
        <taxon>Dikarya</taxon>
        <taxon>Basidiomycota</taxon>
        <taxon>Agaricomycotina</taxon>
        <taxon>Agaricomycetes</taxon>
        <taxon>Agaricomycetidae</taxon>
        <taxon>Boletales</taxon>
        <taxon>Paxilineae</taxon>
        <taxon>Paxillaceae</taxon>
        <taxon>Paxillus</taxon>
    </lineage>
</organism>
<dbReference type="CDD" id="cd20304">
    <property type="entry name" value="cupin_OxDC_N"/>
    <property type="match status" value="1"/>
</dbReference>
<dbReference type="PANTHER" id="PTHR35848:SF9">
    <property type="entry name" value="SLL1358 PROTEIN"/>
    <property type="match status" value="1"/>
</dbReference>
<keyword evidence="1 3" id="KW-0479">Metal-binding</keyword>
<dbReference type="InterPro" id="IPR051610">
    <property type="entry name" value="GPI/OXD"/>
</dbReference>
<evidence type="ECO:0000259" key="5">
    <source>
        <dbReference type="SMART" id="SM00835"/>
    </source>
</evidence>
<keyword evidence="3" id="KW-0464">Manganese</keyword>
<feature type="binding site" evidence="3">
    <location>
        <position position="149"/>
    </location>
    <ligand>
        <name>Mn(2+)</name>
        <dbReference type="ChEBI" id="CHEBI:29035"/>
        <label>1</label>
    </ligand>
</feature>
<protein>
    <recommendedName>
        <fullName evidence="5">Cupin type-1 domain-containing protein</fullName>
    </recommendedName>
</protein>
<feature type="domain" description="Cupin type-1" evidence="5">
    <location>
        <begin position="277"/>
        <end position="418"/>
    </location>
</feature>
<feature type="binding site" evidence="3">
    <location>
        <position position="368"/>
    </location>
    <ligand>
        <name>Mn(2+)</name>
        <dbReference type="ChEBI" id="CHEBI:29035"/>
        <label>2</label>
    </ligand>
</feature>
<evidence type="ECO:0000313" key="7">
    <source>
        <dbReference type="Proteomes" id="UP000053647"/>
    </source>
</evidence>
<evidence type="ECO:0000313" key="6">
    <source>
        <dbReference type="EMBL" id="KIJ08017.1"/>
    </source>
</evidence>
<feature type="binding site" evidence="3">
    <location>
        <position position="324"/>
    </location>
    <ligand>
        <name>Mn(2+)</name>
        <dbReference type="ChEBI" id="CHEBI:29035"/>
        <label>2</label>
    </ligand>
</feature>
<feature type="binding site" evidence="3">
    <location>
        <position position="322"/>
    </location>
    <ligand>
        <name>Mn(2+)</name>
        <dbReference type="ChEBI" id="CHEBI:29035"/>
        <label>2</label>
    </ligand>
</feature>
<keyword evidence="4" id="KW-0732">Signal</keyword>
<dbReference type="OrthoDB" id="10263073at2759"/>
<dbReference type="AlphaFoldDB" id="A0A0C9TJC7"/>
<dbReference type="GO" id="GO:0033609">
    <property type="term" value="P:oxalate metabolic process"/>
    <property type="evidence" value="ECO:0007669"/>
    <property type="project" value="InterPro"/>
</dbReference>
<dbReference type="InterPro" id="IPR017774">
    <property type="entry name" value="Bicupin_oxalate_deCO2ase/Oxase"/>
</dbReference>
<evidence type="ECO:0000256" key="2">
    <source>
        <dbReference type="PIRSR" id="PIRSR617774-1"/>
    </source>
</evidence>
<evidence type="ECO:0000256" key="3">
    <source>
        <dbReference type="PIRSR" id="PIRSR617774-2"/>
    </source>
</evidence>
<dbReference type="CDD" id="cd20305">
    <property type="entry name" value="cupin_OxDC_C"/>
    <property type="match status" value="1"/>
</dbReference>
<feature type="domain" description="Cupin type-1" evidence="5">
    <location>
        <begin position="100"/>
        <end position="242"/>
    </location>
</feature>
<feature type="binding site" evidence="3">
    <location>
        <position position="188"/>
    </location>
    <ligand>
        <name>Mn(2+)</name>
        <dbReference type="ChEBI" id="CHEBI:29035"/>
        <label>1</label>
    </ligand>
</feature>
<comment type="cofactor">
    <cofactor evidence="3">
        <name>Mn(2+)</name>
        <dbReference type="ChEBI" id="CHEBI:29035"/>
    </cofactor>
    <text evidence="3">Binds 2 manganese ions per subunit.</text>
</comment>
<feature type="binding site" evidence="3">
    <location>
        <position position="143"/>
    </location>
    <ligand>
        <name>Mn(2+)</name>
        <dbReference type="ChEBI" id="CHEBI:29035"/>
        <label>1</label>
    </ligand>
</feature>
<dbReference type="SUPFAM" id="SSF51182">
    <property type="entry name" value="RmlC-like cupins"/>
    <property type="match status" value="1"/>
</dbReference>
<dbReference type="EMBL" id="KN819721">
    <property type="protein sequence ID" value="KIJ08017.1"/>
    <property type="molecule type" value="Genomic_DNA"/>
</dbReference>
<keyword evidence="7" id="KW-1185">Reference proteome</keyword>
<dbReference type="InterPro" id="IPR006045">
    <property type="entry name" value="Cupin_1"/>
</dbReference>
<feature type="binding site" evidence="3">
    <location>
        <position position="145"/>
    </location>
    <ligand>
        <name>Mn(2+)</name>
        <dbReference type="ChEBI" id="CHEBI:29035"/>
        <label>1</label>
    </ligand>
</feature>
<reference evidence="6 7" key="1">
    <citation type="submission" date="2014-06" db="EMBL/GenBank/DDBJ databases">
        <authorList>
            <consortium name="DOE Joint Genome Institute"/>
            <person name="Kuo A."/>
            <person name="Kohler A."/>
            <person name="Nagy L.G."/>
            <person name="Floudas D."/>
            <person name="Copeland A."/>
            <person name="Barry K.W."/>
            <person name="Cichocki N."/>
            <person name="Veneault-Fourrey C."/>
            <person name="LaButti K."/>
            <person name="Lindquist E.A."/>
            <person name="Lipzen A."/>
            <person name="Lundell T."/>
            <person name="Morin E."/>
            <person name="Murat C."/>
            <person name="Sun H."/>
            <person name="Tunlid A."/>
            <person name="Henrissat B."/>
            <person name="Grigoriev I.V."/>
            <person name="Hibbett D.S."/>
            <person name="Martin F."/>
            <person name="Nordberg H.P."/>
            <person name="Cantor M.N."/>
            <person name="Hua S.X."/>
        </authorList>
    </citation>
    <scope>NUCLEOTIDE SEQUENCE [LARGE SCALE GENOMIC DNA]</scope>
    <source>
        <strain evidence="6 7">ATCC 200175</strain>
    </source>
</reference>
<name>A0A0C9TJC7_PAXIN</name>
<dbReference type="Proteomes" id="UP000053647">
    <property type="component" value="Unassembled WGS sequence"/>
</dbReference>
<sequence>MRPWSLLSSLAIVSSAFAGPAPSSSASAPAATPTVTYASDDPNYPLWTEASVGVNPQPIRGQLGGTILGPQNIPIEMQNSDALAPPTTDNGDVANFKWSFALSHTRLQTGGWARQQNIKQMPVATDISGVNMRLESGAIREMHWHTDGEWAYVLSGDLRVSCVTPEGQVYLNDVTAGDLWFFPPGYPHSIQAKNSTDGAEFLLIFDNGDFSEDSTFLLTDWLAHVPKEVLAKNFQFDISAFDHIPSRELYIFPSAPPPEDPNAEMTVPNDTPLAYTFPMSKVNATPAPGGSYKVVDSRTFPAATTICAAEVTVEVGGMRELHWHPTEPEWTFFITGSARISVYAASSNAQTFDFQAGDMAYIPPSYGHYIENTGNTTLKFLEIFRSGLFQDISLNQWLALTPPDLVKAHLGFDDATIARLSKVKQEVVGPQPVA</sequence>
<gene>
    <name evidence="6" type="ORF">PAXINDRAFT_173127</name>
</gene>
<feature type="signal peptide" evidence="4">
    <location>
        <begin position="1"/>
        <end position="18"/>
    </location>
</feature>
<dbReference type="Gene3D" id="2.60.120.10">
    <property type="entry name" value="Jelly Rolls"/>
    <property type="match status" value="2"/>
</dbReference>
<dbReference type="InterPro" id="IPR011051">
    <property type="entry name" value="RmlC_Cupin_sf"/>
</dbReference>
<feature type="binding site" evidence="3">
    <location>
        <position position="329"/>
    </location>
    <ligand>
        <name>Mn(2+)</name>
        <dbReference type="ChEBI" id="CHEBI:29035"/>
        <label>2</label>
    </ligand>
</feature>
<dbReference type="NCBIfam" id="TIGR03404">
    <property type="entry name" value="bicupin_oxalic"/>
    <property type="match status" value="1"/>
</dbReference>
<evidence type="ECO:0000256" key="1">
    <source>
        <dbReference type="ARBA" id="ARBA00022723"/>
    </source>
</evidence>
<feature type="active site" description="Proton donor" evidence="2">
    <location>
        <position position="382"/>
    </location>
</feature>
<proteinExistence type="predicted"/>
<dbReference type="HOGENOM" id="CLU_030515_2_0_1"/>
<dbReference type="SMART" id="SM00835">
    <property type="entry name" value="Cupin_1"/>
    <property type="match status" value="2"/>
</dbReference>
<accession>A0A0C9TJC7</accession>
<dbReference type="InterPro" id="IPR014710">
    <property type="entry name" value="RmlC-like_jellyroll"/>
</dbReference>
<reference evidence="7" key="2">
    <citation type="submission" date="2015-01" db="EMBL/GenBank/DDBJ databases">
        <title>Evolutionary Origins and Diversification of the Mycorrhizal Mutualists.</title>
        <authorList>
            <consortium name="DOE Joint Genome Institute"/>
            <consortium name="Mycorrhizal Genomics Consortium"/>
            <person name="Kohler A."/>
            <person name="Kuo A."/>
            <person name="Nagy L.G."/>
            <person name="Floudas D."/>
            <person name="Copeland A."/>
            <person name="Barry K.W."/>
            <person name="Cichocki N."/>
            <person name="Veneault-Fourrey C."/>
            <person name="LaButti K."/>
            <person name="Lindquist E.A."/>
            <person name="Lipzen A."/>
            <person name="Lundell T."/>
            <person name="Morin E."/>
            <person name="Murat C."/>
            <person name="Riley R."/>
            <person name="Ohm R."/>
            <person name="Sun H."/>
            <person name="Tunlid A."/>
            <person name="Henrissat B."/>
            <person name="Grigoriev I.V."/>
            <person name="Hibbett D.S."/>
            <person name="Martin F."/>
        </authorList>
    </citation>
    <scope>NUCLEOTIDE SEQUENCE [LARGE SCALE GENOMIC DNA]</scope>
    <source>
        <strain evidence="7">ATCC 200175</strain>
    </source>
</reference>
<dbReference type="Pfam" id="PF00190">
    <property type="entry name" value="Cupin_1"/>
    <property type="match status" value="2"/>
</dbReference>